<evidence type="ECO:0000313" key="2">
    <source>
        <dbReference type="EMBL" id="KAF0310007.1"/>
    </source>
</evidence>
<name>A0A6A4WRX2_AMPAM</name>
<dbReference type="EMBL" id="VIIS01000354">
    <property type="protein sequence ID" value="KAF0310007.1"/>
    <property type="molecule type" value="Genomic_DNA"/>
</dbReference>
<reference evidence="2 3" key="1">
    <citation type="submission" date="2019-07" db="EMBL/GenBank/DDBJ databases">
        <title>Draft genome assembly of a fouling barnacle, Amphibalanus amphitrite (Darwin, 1854): The first reference genome for Thecostraca.</title>
        <authorList>
            <person name="Kim W."/>
        </authorList>
    </citation>
    <scope>NUCLEOTIDE SEQUENCE [LARGE SCALE GENOMIC DNA]</scope>
    <source>
        <strain evidence="2">SNU_AA5</strain>
        <tissue evidence="2">Soma without cirri and trophi</tissue>
    </source>
</reference>
<feature type="region of interest" description="Disordered" evidence="1">
    <location>
        <begin position="148"/>
        <end position="219"/>
    </location>
</feature>
<evidence type="ECO:0000313" key="3">
    <source>
        <dbReference type="Proteomes" id="UP000440578"/>
    </source>
</evidence>
<dbReference type="Proteomes" id="UP000440578">
    <property type="component" value="Unassembled WGS sequence"/>
</dbReference>
<evidence type="ECO:0000256" key="1">
    <source>
        <dbReference type="SAM" id="MobiDB-lite"/>
    </source>
</evidence>
<feature type="compositionally biased region" description="Basic and acidic residues" evidence="1">
    <location>
        <begin position="165"/>
        <end position="175"/>
    </location>
</feature>
<feature type="compositionally biased region" description="Basic residues" evidence="1">
    <location>
        <begin position="148"/>
        <end position="164"/>
    </location>
</feature>
<organism evidence="2 3">
    <name type="scientific">Amphibalanus amphitrite</name>
    <name type="common">Striped barnacle</name>
    <name type="synonym">Balanus amphitrite</name>
    <dbReference type="NCBI Taxonomy" id="1232801"/>
    <lineage>
        <taxon>Eukaryota</taxon>
        <taxon>Metazoa</taxon>
        <taxon>Ecdysozoa</taxon>
        <taxon>Arthropoda</taxon>
        <taxon>Crustacea</taxon>
        <taxon>Multicrustacea</taxon>
        <taxon>Cirripedia</taxon>
        <taxon>Thoracica</taxon>
        <taxon>Thoracicalcarea</taxon>
        <taxon>Balanomorpha</taxon>
        <taxon>Balanoidea</taxon>
        <taxon>Balanidae</taxon>
        <taxon>Amphibalaninae</taxon>
        <taxon>Amphibalanus</taxon>
    </lineage>
</organism>
<protein>
    <submittedName>
        <fullName evidence="2">Uncharacterized protein</fullName>
    </submittedName>
</protein>
<feature type="compositionally biased region" description="Polar residues" evidence="1">
    <location>
        <begin position="200"/>
        <end position="219"/>
    </location>
</feature>
<comment type="caution">
    <text evidence="2">The sequence shown here is derived from an EMBL/GenBank/DDBJ whole genome shotgun (WGS) entry which is preliminary data.</text>
</comment>
<feature type="compositionally biased region" description="Polar residues" evidence="1">
    <location>
        <begin position="103"/>
        <end position="114"/>
    </location>
</feature>
<sequence length="219" mass="25436">MKAEQLRNMKCSRKPLKTRQDLEELRGSLETLKKVKKLPRITVLHQMASQERINTSGWDAYVRKHIIPYERSRTLGEVEAERNSRRHRLYRHLRGERELYDSEYSSSASLQSRLPDQRRRGGIGDVSEEELAMAEAVWTLQWEMTQPLRHRQRAVPTKRKSRRQVQREKKSESTKSRAQSIPRRSRASSQRGERPGSAARSASTEAPSTSRQDVSVSSN</sequence>
<proteinExistence type="predicted"/>
<accession>A0A6A4WRX2</accession>
<gene>
    <name evidence="2" type="ORF">FJT64_018909</name>
</gene>
<dbReference type="AlphaFoldDB" id="A0A6A4WRX2"/>
<keyword evidence="3" id="KW-1185">Reference proteome</keyword>
<feature type="region of interest" description="Disordered" evidence="1">
    <location>
        <begin position="101"/>
        <end position="121"/>
    </location>
</feature>